<feature type="transmembrane region" description="Helical" evidence="14">
    <location>
        <begin position="430"/>
        <end position="451"/>
    </location>
</feature>
<organism evidence="16 17">
    <name type="scientific">Chloropicon primus</name>
    <dbReference type="NCBI Taxonomy" id="1764295"/>
    <lineage>
        <taxon>Eukaryota</taxon>
        <taxon>Viridiplantae</taxon>
        <taxon>Chlorophyta</taxon>
        <taxon>Chloropicophyceae</taxon>
        <taxon>Chloropicales</taxon>
        <taxon>Chloropicaceae</taxon>
        <taxon>Chloropicon</taxon>
    </lineage>
</organism>
<keyword evidence="5" id="KW-0934">Plastid</keyword>
<evidence type="ECO:0000256" key="9">
    <source>
        <dbReference type="ARBA" id="ARBA00022946"/>
    </source>
</evidence>
<dbReference type="GO" id="GO:0009507">
    <property type="term" value="C:chloroplast"/>
    <property type="evidence" value="ECO:0007669"/>
    <property type="project" value="UniProtKB-SubCell"/>
</dbReference>
<evidence type="ECO:0000256" key="12">
    <source>
        <dbReference type="ARBA" id="ARBA00023136"/>
    </source>
</evidence>
<evidence type="ECO:0000256" key="7">
    <source>
        <dbReference type="ARBA" id="ARBA00022692"/>
    </source>
</evidence>
<evidence type="ECO:0000256" key="10">
    <source>
        <dbReference type="ARBA" id="ARBA00022989"/>
    </source>
</evidence>
<keyword evidence="11 16" id="KW-0482">Metalloprotease</keyword>
<keyword evidence="4" id="KW-0150">Chloroplast</keyword>
<keyword evidence="8" id="KW-0378">Hydrolase</keyword>
<feature type="transmembrane region" description="Helical" evidence="14">
    <location>
        <begin position="585"/>
        <end position="603"/>
    </location>
</feature>
<dbReference type="PANTHER" id="PTHR31412">
    <property type="entry name" value="ZINC METALLOPROTEASE EGY1"/>
    <property type="match status" value="1"/>
</dbReference>
<keyword evidence="17" id="KW-1185">Reference proteome</keyword>
<dbReference type="InterPro" id="IPR044838">
    <property type="entry name" value="EGY1-like"/>
</dbReference>
<feature type="domain" description="Peptidase M50" evidence="15">
    <location>
        <begin position="380"/>
        <end position="547"/>
    </location>
</feature>
<proteinExistence type="inferred from homology"/>
<evidence type="ECO:0000256" key="14">
    <source>
        <dbReference type="SAM" id="Phobius"/>
    </source>
</evidence>
<keyword evidence="12 14" id="KW-0472">Membrane</keyword>
<dbReference type="Pfam" id="PF02163">
    <property type="entry name" value="Peptidase_M50"/>
    <property type="match status" value="1"/>
</dbReference>
<evidence type="ECO:0000256" key="6">
    <source>
        <dbReference type="ARBA" id="ARBA00022670"/>
    </source>
</evidence>
<keyword evidence="7 14" id="KW-0812">Transmembrane</keyword>
<feature type="compositionally biased region" description="Gly residues" evidence="13">
    <location>
        <begin position="129"/>
        <end position="140"/>
    </location>
</feature>
<keyword evidence="6 16" id="KW-0645">Protease</keyword>
<feature type="compositionally biased region" description="Basic and acidic residues" evidence="13">
    <location>
        <begin position="146"/>
        <end position="158"/>
    </location>
</feature>
<feature type="transmembrane region" description="Helical" evidence="14">
    <location>
        <begin position="534"/>
        <end position="564"/>
    </location>
</feature>
<comment type="subcellular location">
    <subcellularLocation>
        <location evidence="1">Membrane</location>
        <topology evidence="1">Multi-pass membrane protein</topology>
    </subcellularLocation>
    <subcellularLocation>
        <location evidence="2">Plastid</location>
        <location evidence="2">Chloroplast</location>
    </subcellularLocation>
</comment>
<name>A0A5B8MP15_9CHLO</name>
<evidence type="ECO:0000256" key="5">
    <source>
        <dbReference type="ARBA" id="ARBA00022640"/>
    </source>
</evidence>
<dbReference type="GO" id="GO:0008237">
    <property type="term" value="F:metallopeptidase activity"/>
    <property type="evidence" value="ECO:0007669"/>
    <property type="project" value="UniProtKB-KW"/>
</dbReference>
<evidence type="ECO:0000313" key="17">
    <source>
        <dbReference type="Proteomes" id="UP000316726"/>
    </source>
</evidence>
<feature type="transmembrane region" description="Helical" evidence="14">
    <location>
        <begin position="463"/>
        <end position="483"/>
    </location>
</feature>
<feature type="region of interest" description="Disordered" evidence="13">
    <location>
        <begin position="18"/>
        <end position="77"/>
    </location>
</feature>
<feature type="compositionally biased region" description="Polar residues" evidence="13">
    <location>
        <begin position="57"/>
        <end position="77"/>
    </location>
</feature>
<feature type="region of interest" description="Disordered" evidence="13">
    <location>
        <begin position="118"/>
        <end position="159"/>
    </location>
</feature>
<dbReference type="PANTHER" id="PTHR31412:SF0">
    <property type="entry name" value="ZINC METALLOPROTEASE EGY1, CHLOROPLASTIC-RELATED"/>
    <property type="match status" value="1"/>
</dbReference>
<evidence type="ECO:0000256" key="2">
    <source>
        <dbReference type="ARBA" id="ARBA00004229"/>
    </source>
</evidence>
<sequence>MRPTTTCVPCRGVCTTSGLTGPRSRARLPAAPRRNFRRAGRPRAFDDDEGKEEVRTQPGTTEKGSSTASVSGEQSVMRTLTDLDAILGVEEEAEEVEKRDEPLKVEFNPDILSKIASADGKAPSSSQGQGSGGYFGGQGEGSSPRQEGKDEESEKVRSAAEQISKIVNEVKQGGEKSSEESLRKEFDKLVELLKPEEMENQVSRDDCKVMKEKVFGAETFWVTEMTPNDDIVGGMLFKGNLRGEVEAVFQKVESEVKKLFPDKYEVLVIEDPDADEYEDLKGRERIAFLLLPAQVAKPPETTKGQIIVSILLAVIGALSCMQVGIGAELFMVPQEIVDATMKSGTSENQESLQNLLANWDPLPLVKAAAPISASIFGAELAHDFGHRVVAKFKGLKLGPSFIIPNGQIGLFGSITQFKSLCKTRSDMFDVAYGGLAASGAVSSALFLYGLIMSMDQGAQNLIPVPSVLFQGSVLLGTLAKTFVGSAAMAKSQVMVHPTVVAGWCSLVCTALNALPVGSLDGGRIVQSAYGKRALSISAILTYAGLGFGLLGSTLSLPFGLYVLFCQRMPEQYYKNQVTGVDTNRMLFAAAVLTFSIATLVPMAPSDLDLIQAAQF</sequence>
<reference evidence="16 17" key="1">
    <citation type="submission" date="2018-07" db="EMBL/GenBank/DDBJ databases">
        <title>The complete nuclear genome of the prasinophyte Chloropicon primus (CCMP1205).</title>
        <authorList>
            <person name="Pombert J.-F."/>
            <person name="Otis C."/>
            <person name="Turmel M."/>
            <person name="Lemieux C."/>
        </authorList>
    </citation>
    <scope>NUCLEOTIDE SEQUENCE [LARGE SCALE GENOMIC DNA]</scope>
    <source>
        <strain evidence="16 17">CCMP1205</strain>
    </source>
</reference>
<dbReference type="EMBL" id="CP031040">
    <property type="protein sequence ID" value="QDZ22428.1"/>
    <property type="molecule type" value="Genomic_DNA"/>
</dbReference>
<comment type="similarity">
    <text evidence="3">Belongs to the peptidase M50B family.</text>
</comment>
<feature type="transmembrane region" description="Helical" evidence="14">
    <location>
        <begin position="306"/>
        <end position="332"/>
    </location>
</feature>
<dbReference type="CDD" id="cd06160">
    <property type="entry name" value="S2P-M50_like_2"/>
    <property type="match status" value="1"/>
</dbReference>
<dbReference type="STRING" id="1764295.A0A5B8MP15"/>
<dbReference type="GO" id="GO:0006508">
    <property type="term" value="P:proteolysis"/>
    <property type="evidence" value="ECO:0007669"/>
    <property type="project" value="UniProtKB-KW"/>
</dbReference>
<keyword evidence="10 14" id="KW-1133">Transmembrane helix</keyword>
<evidence type="ECO:0000256" key="1">
    <source>
        <dbReference type="ARBA" id="ARBA00004141"/>
    </source>
</evidence>
<dbReference type="AlphaFoldDB" id="A0A5B8MP15"/>
<gene>
    <name evidence="16" type="ORF">A3770_07p49460</name>
</gene>
<evidence type="ECO:0000313" key="16">
    <source>
        <dbReference type="EMBL" id="QDZ22428.1"/>
    </source>
</evidence>
<dbReference type="GO" id="GO:0016020">
    <property type="term" value="C:membrane"/>
    <property type="evidence" value="ECO:0007669"/>
    <property type="project" value="UniProtKB-SubCell"/>
</dbReference>
<evidence type="ECO:0000256" key="13">
    <source>
        <dbReference type="SAM" id="MobiDB-lite"/>
    </source>
</evidence>
<dbReference type="OrthoDB" id="195057at2759"/>
<evidence type="ECO:0000256" key="11">
    <source>
        <dbReference type="ARBA" id="ARBA00023049"/>
    </source>
</evidence>
<protein>
    <submittedName>
        <fullName evidence="16">Metalloprotease</fullName>
    </submittedName>
</protein>
<accession>A0A5B8MP15</accession>
<keyword evidence="9" id="KW-0809">Transit peptide</keyword>
<dbReference type="Proteomes" id="UP000316726">
    <property type="component" value="Chromosome 7"/>
</dbReference>
<evidence type="ECO:0000259" key="15">
    <source>
        <dbReference type="Pfam" id="PF02163"/>
    </source>
</evidence>
<feature type="transmembrane region" description="Helical" evidence="14">
    <location>
        <begin position="495"/>
        <end position="514"/>
    </location>
</feature>
<dbReference type="InterPro" id="IPR008915">
    <property type="entry name" value="Peptidase_M50"/>
</dbReference>
<evidence type="ECO:0000256" key="4">
    <source>
        <dbReference type="ARBA" id="ARBA00022528"/>
    </source>
</evidence>
<evidence type="ECO:0000256" key="8">
    <source>
        <dbReference type="ARBA" id="ARBA00022801"/>
    </source>
</evidence>
<evidence type="ECO:0000256" key="3">
    <source>
        <dbReference type="ARBA" id="ARBA00007931"/>
    </source>
</evidence>